<gene>
    <name evidence="1" type="ORF">EUX98_g6164</name>
</gene>
<comment type="caution">
    <text evidence="1">The sequence shown here is derived from an EMBL/GenBank/DDBJ whole genome shotgun (WGS) entry which is preliminary data.</text>
</comment>
<dbReference type="Gene3D" id="3.80.10.10">
    <property type="entry name" value="Ribonuclease Inhibitor"/>
    <property type="match status" value="1"/>
</dbReference>
<dbReference type="Proteomes" id="UP000308730">
    <property type="component" value="Unassembled WGS sequence"/>
</dbReference>
<accession>A0A4S4MPN7</accession>
<protein>
    <recommendedName>
        <fullName evidence="3">F-box domain-containing protein</fullName>
    </recommendedName>
</protein>
<dbReference type="AlphaFoldDB" id="A0A4S4MPN7"/>
<name>A0A4S4MPN7_9APHY</name>
<evidence type="ECO:0000313" key="2">
    <source>
        <dbReference type="Proteomes" id="UP000308730"/>
    </source>
</evidence>
<organism evidence="1 2">
    <name type="scientific">Antrodiella citrinella</name>
    <dbReference type="NCBI Taxonomy" id="2447956"/>
    <lineage>
        <taxon>Eukaryota</taxon>
        <taxon>Fungi</taxon>
        <taxon>Dikarya</taxon>
        <taxon>Basidiomycota</taxon>
        <taxon>Agaricomycotina</taxon>
        <taxon>Agaricomycetes</taxon>
        <taxon>Polyporales</taxon>
        <taxon>Steccherinaceae</taxon>
        <taxon>Antrodiella</taxon>
    </lineage>
</organism>
<keyword evidence="2" id="KW-1185">Reference proteome</keyword>
<dbReference type="SUPFAM" id="SSF52047">
    <property type="entry name" value="RNI-like"/>
    <property type="match status" value="1"/>
</dbReference>
<evidence type="ECO:0000313" key="1">
    <source>
        <dbReference type="EMBL" id="THH28026.1"/>
    </source>
</evidence>
<evidence type="ECO:0008006" key="3">
    <source>
        <dbReference type="Google" id="ProtNLM"/>
    </source>
</evidence>
<dbReference type="OrthoDB" id="2921803at2759"/>
<proteinExistence type="predicted"/>
<reference evidence="1 2" key="1">
    <citation type="submission" date="2019-02" db="EMBL/GenBank/DDBJ databases">
        <title>Genome sequencing of the rare red list fungi Antrodiella citrinella (Flaviporus citrinellus).</title>
        <authorList>
            <person name="Buettner E."/>
            <person name="Kellner H."/>
        </authorList>
    </citation>
    <scope>NUCLEOTIDE SEQUENCE [LARGE SCALE GENOMIC DNA]</scope>
    <source>
        <strain evidence="1 2">DSM 108506</strain>
    </source>
</reference>
<dbReference type="EMBL" id="SGPM01000207">
    <property type="protein sequence ID" value="THH28026.1"/>
    <property type="molecule type" value="Genomic_DNA"/>
</dbReference>
<dbReference type="InterPro" id="IPR032675">
    <property type="entry name" value="LRR_dom_sf"/>
</dbReference>
<sequence>MLIGVPGLPADATIAATAKLPLDLTDRVIDFMHDDTATLRTCSLICRAFLRRSRYYRFRFVSLNQRTGESFERLLNTSPDVGVYVRDLHVSVSTFERYPTWVDDRLPRMVPKMPHVTLLHLKGNGEYRAAAFSNLTSVRELCLTHCQMYSMNEFVSAVGSFPHVDVIRLRDVQIGMSQTLAPVPPKLKKAPKVFEFSSSRLHGPPLVDWLISNNLHGIESLTLVPLQRAALDSIGKLVQHAGPAIKHLKIGMVTLKSDTAFAEDLRSLIGISSLTNLESLEFSSPALYAEQYGADDLSFEWILAVVDDVSSSLEHLVFYLWSGDEEAVTGEDWVRMSDLLKESRFSSLKKITFHVWGRPASCEIIIETIKTTLTELNSRNILHFDDDPDPEY</sequence>